<keyword evidence="10" id="KW-0812">Transmembrane</keyword>
<dbReference type="SUPFAM" id="SSF57440">
    <property type="entry name" value="Kringle-like"/>
    <property type="match status" value="2"/>
</dbReference>
<dbReference type="PROSITE" id="PS00021">
    <property type="entry name" value="KRINGLE_1"/>
    <property type="match status" value="1"/>
</dbReference>
<dbReference type="InterPro" id="IPR043504">
    <property type="entry name" value="Peptidase_S1_PA_chymotrypsin"/>
</dbReference>
<keyword evidence="2" id="KW-0964">Secreted</keyword>
<keyword evidence="10" id="KW-1133">Transmembrane helix</keyword>
<dbReference type="Pfam" id="PF00051">
    <property type="entry name" value="Kringle"/>
    <property type="match status" value="2"/>
</dbReference>
<accession>A0ABP0FTV4</accession>
<evidence type="ECO:0000313" key="13">
    <source>
        <dbReference type="EMBL" id="CAK8682768.1"/>
    </source>
</evidence>
<dbReference type="InterPro" id="IPR000001">
    <property type="entry name" value="Kringle"/>
</dbReference>
<dbReference type="InterPro" id="IPR038178">
    <property type="entry name" value="Kringle_sf"/>
</dbReference>
<evidence type="ECO:0000256" key="8">
    <source>
        <dbReference type="PROSITE-ProRule" id="PRU00121"/>
    </source>
</evidence>
<evidence type="ECO:0000256" key="2">
    <source>
        <dbReference type="ARBA" id="ARBA00022525"/>
    </source>
</evidence>
<keyword evidence="3 8" id="KW-0420">Kringle</keyword>
<evidence type="ECO:0000259" key="12">
    <source>
        <dbReference type="PROSITE" id="PS50240"/>
    </source>
</evidence>
<dbReference type="InterPro" id="IPR001254">
    <property type="entry name" value="Trypsin_dom"/>
</dbReference>
<dbReference type="PROSITE" id="PS50070">
    <property type="entry name" value="KRINGLE_2"/>
    <property type="match status" value="2"/>
</dbReference>
<dbReference type="InterPro" id="IPR013806">
    <property type="entry name" value="Kringle-like"/>
</dbReference>
<dbReference type="Gene3D" id="2.40.20.10">
    <property type="entry name" value="Plasminogen Kringle 4"/>
    <property type="match status" value="2"/>
</dbReference>
<feature type="disulfide bond" evidence="8">
    <location>
        <begin position="188"/>
        <end position="211"/>
    </location>
</feature>
<dbReference type="Pfam" id="PF00089">
    <property type="entry name" value="Trypsin"/>
    <property type="match status" value="1"/>
</dbReference>
<dbReference type="InterPro" id="IPR009003">
    <property type="entry name" value="Peptidase_S1_PA"/>
</dbReference>
<evidence type="ECO:0000256" key="6">
    <source>
        <dbReference type="ARBA" id="ARBA00022825"/>
    </source>
</evidence>
<evidence type="ECO:0000256" key="10">
    <source>
        <dbReference type="SAM" id="Phobius"/>
    </source>
</evidence>
<dbReference type="Pfam" id="PF00090">
    <property type="entry name" value="TSP_1"/>
    <property type="match status" value="1"/>
</dbReference>
<dbReference type="PROSITE" id="PS00134">
    <property type="entry name" value="TRYPSIN_HIS"/>
    <property type="match status" value="1"/>
</dbReference>
<dbReference type="PANTHER" id="PTHR24264">
    <property type="entry name" value="TRYPSIN-RELATED"/>
    <property type="match status" value="1"/>
</dbReference>
<dbReference type="PROSITE" id="PS00135">
    <property type="entry name" value="TRYPSIN_SER"/>
    <property type="match status" value="1"/>
</dbReference>
<dbReference type="PRINTS" id="PR00722">
    <property type="entry name" value="CHYMOTRYPSIN"/>
</dbReference>
<dbReference type="PROSITE" id="PS50092">
    <property type="entry name" value="TSP1"/>
    <property type="match status" value="1"/>
</dbReference>
<evidence type="ECO:0000256" key="5">
    <source>
        <dbReference type="ARBA" id="ARBA00022801"/>
    </source>
</evidence>
<dbReference type="PRINTS" id="PR00018">
    <property type="entry name" value="KRINGLE"/>
</dbReference>
<reference evidence="13 14" key="1">
    <citation type="submission" date="2024-02" db="EMBL/GenBank/DDBJ databases">
        <authorList>
            <person name="Daric V."/>
            <person name="Darras S."/>
        </authorList>
    </citation>
    <scope>NUCLEOTIDE SEQUENCE [LARGE SCALE GENOMIC DNA]</scope>
</reference>
<evidence type="ECO:0000256" key="3">
    <source>
        <dbReference type="ARBA" id="ARBA00022572"/>
    </source>
</evidence>
<dbReference type="Gene3D" id="2.40.10.10">
    <property type="entry name" value="Trypsin-like serine proteases"/>
    <property type="match status" value="1"/>
</dbReference>
<evidence type="ECO:0000256" key="9">
    <source>
        <dbReference type="RuleBase" id="RU363034"/>
    </source>
</evidence>
<comment type="caution">
    <text evidence="8">Lacks conserved residue(s) required for the propagation of feature annotation.</text>
</comment>
<keyword evidence="6 9" id="KW-0720">Serine protease</keyword>
<dbReference type="CDD" id="cd00190">
    <property type="entry name" value="Tryp_SPc"/>
    <property type="match status" value="1"/>
</dbReference>
<evidence type="ECO:0000313" key="14">
    <source>
        <dbReference type="Proteomes" id="UP001642483"/>
    </source>
</evidence>
<dbReference type="SMART" id="SM00209">
    <property type="entry name" value="TSP1"/>
    <property type="match status" value="1"/>
</dbReference>
<dbReference type="InterPro" id="IPR018114">
    <property type="entry name" value="TRYPSIN_HIS"/>
</dbReference>
<dbReference type="Gene3D" id="2.20.100.10">
    <property type="entry name" value="Thrombospondin type-1 (TSP1) repeat"/>
    <property type="match status" value="1"/>
</dbReference>
<proteinExistence type="predicted"/>
<dbReference type="CDD" id="cd00108">
    <property type="entry name" value="KR"/>
    <property type="match status" value="2"/>
</dbReference>
<dbReference type="InterPro" id="IPR036383">
    <property type="entry name" value="TSP1_rpt_sf"/>
</dbReference>
<dbReference type="Proteomes" id="UP001642483">
    <property type="component" value="Unassembled WGS sequence"/>
</dbReference>
<feature type="domain" description="Peptidase S1" evidence="12">
    <location>
        <begin position="350"/>
        <end position="629"/>
    </location>
</feature>
<feature type="domain" description="Kringle" evidence="11">
    <location>
        <begin position="252"/>
        <end position="323"/>
    </location>
</feature>
<keyword evidence="7 8" id="KW-1015">Disulfide bond</keyword>
<keyword evidence="14" id="KW-1185">Reference proteome</keyword>
<feature type="domain" description="Kringle" evidence="11">
    <location>
        <begin position="136"/>
        <end position="216"/>
    </location>
</feature>
<evidence type="ECO:0000259" key="11">
    <source>
        <dbReference type="PROSITE" id="PS50070"/>
    </source>
</evidence>
<feature type="disulfide bond" evidence="8">
    <location>
        <begin position="295"/>
        <end position="318"/>
    </location>
</feature>
<dbReference type="InterPro" id="IPR001314">
    <property type="entry name" value="Peptidase_S1A"/>
</dbReference>
<dbReference type="InterPro" id="IPR033116">
    <property type="entry name" value="TRYPSIN_SER"/>
</dbReference>
<dbReference type="SMART" id="SM00130">
    <property type="entry name" value="KR"/>
    <property type="match status" value="2"/>
</dbReference>
<sequence>MTGLARNTRVRFMITLFIIIIISLDLTKATSMMMALMGGSWTGWSEWAPCSKSCGEGVEYKYRNCTEGTPGIGKCSGLSWEVRSCDVGSCDTTTISPPNNNAENSGFPIEGSGTTNATDAEYPANTTNSVASEYVECYKKNNANLYMGFISYTQSGYDCQNWLLQQPHIHIFNPLYYPYGGLGDHNFCRSPDNDTRPWCFVQSTLAVWEYCQVPVCHAITTTTTPTTTMMTTTTISETTGPTDCFDERDPSNYRGFVDKTEDGIPCQIWNSQNPHSHIYTSSRFPGKGLGYHNYCRDPDGDVRPWCFTTNPDINWSFCHVDICSDITPQPSTLDCGKTKSPIVLDETYRIVGGESFDLGLLCATSLLLAACLNLTNYFVGMSTNVEPIVRRQHKCADVFSAGIESYPGSLPWQVALHYSGNNVLFCGASIISNRWIITAAHCISNPGNPSSYYGYVGKHQKYQREDSEKRLEFSRIFKHLDYNSASIENDITLMKFTETLEFTDFIQPVCIPNKPTPNNKMTIVSGWGTSQGTGSTNVLRQASVPIITRLSCSSKLSGILAGMICAGFEDGGKDACQGDSGGPLVGVNDEGRYELVGIVSWGIGCARPMLPGVYTDVYYYKDWIKKIVNDF</sequence>
<dbReference type="EMBL" id="CAWYQH010000096">
    <property type="protein sequence ID" value="CAK8682768.1"/>
    <property type="molecule type" value="Genomic_DNA"/>
</dbReference>
<evidence type="ECO:0000256" key="4">
    <source>
        <dbReference type="ARBA" id="ARBA00022670"/>
    </source>
</evidence>
<dbReference type="PANTHER" id="PTHR24264:SF65">
    <property type="entry name" value="SRCR DOMAIN-CONTAINING PROTEIN"/>
    <property type="match status" value="1"/>
</dbReference>
<evidence type="ECO:0000256" key="7">
    <source>
        <dbReference type="ARBA" id="ARBA00023157"/>
    </source>
</evidence>
<keyword evidence="4 9" id="KW-0645">Protease</keyword>
<dbReference type="SMART" id="SM00020">
    <property type="entry name" value="Tryp_SPc"/>
    <property type="match status" value="1"/>
</dbReference>
<protein>
    <recommendedName>
        <fullName evidence="15">Plasminogen</fullName>
    </recommendedName>
</protein>
<dbReference type="SUPFAM" id="SSF50494">
    <property type="entry name" value="Trypsin-like serine proteases"/>
    <property type="match status" value="1"/>
</dbReference>
<dbReference type="InterPro" id="IPR018056">
    <property type="entry name" value="Kringle_CS"/>
</dbReference>
<feature type="transmembrane region" description="Helical" evidence="10">
    <location>
        <begin position="12"/>
        <end position="44"/>
    </location>
</feature>
<evidence type="ECO:0000256" key="1">
    <source>
        <dbReference type="ARBA" id="ARBA00004613"/>
    </source>
</evidence>
<organism evidence="13 14">
    <name type="scientific">Clavelina lepadiformis</name>
    <name type="common">Light-bulb sea squirt</name>
    <name type="synonym">Ascidia lepadiformis</name>
    <dbReference type="NCBI Taxonomy" id="159417"/>
    <lineage>
        <taxon>Eukaryota</taxon>
        <taxon>Metazoa</taxon>
        <taxon>Chordata</taxon>
        <taxon>Tunicata</taxon>
        <taxon>Ascidiacea</taxon>
        <taxon>Aplousobranchia</taxon>
        <taxon>Clavelinidae</taxon>
        <taxon>Clavelina</taxon>
    </lineage>
</organism>
<comment type="caution">
    <text evidence="13">The sequence shown here is derived from an EMBL/GenBank/DDBJ whole genome shotgun (WGS) entry which is preliminary data.</text>
</comment>
<dbReference type="InterPro" id="IPR000884">
    <property type="entry name" value="TSP1_rpt"/>
</dbReference>
<keyword evidence="10" id="KW-0472">Membrane</keyword>
<evidence type="ECO:0008006" key="15">
    <source>
        <dbReference type="Google" id="ProtNLM"/>
    </source>
</evidence>
<comment type="subcellular location">
    <subcellularLocation>
        <location evidence="1">Secreted</location>
    </subcellularLocation>
</comment>
<dbReference type="PROSITE" id="PS50240">
    <property type="entry name" value="TRYPSIN_DOM"/>
    <property type="match status" value="1"/>
</dbReference>
<keyword evidence="5 9" id="KW-0378">Hydrolase</keyword>
<dbReference type="InterPro" id="IPR050127">
    <property type="entry name" value="Serine_Proteases_S1"/>
</dbReference>
<dbReference type="SUPFAM" id="SSF82895">
    <property type="entry name" value="TSP-1 type 1 repeat"/>
    <property type="match status" value="1"/>
</dbReference>
<name>A0ABP0FTV4_CLALP</name>
<gene>
    <name evidence="13" type="ORF">CVLEPA_LOCUS13554</name>
</gene>